<organism evidence="3 4">
    <name type="scientific">Umbra pygmaea</name>
    <name type="common">Eastern mudminnow</name>
    <dbReference type="NCBI Taxonomy" id="75934"/>
    <lineage>
        <taxon>Eukaryota</taxon>
        <taxon>Metazoa</taxon>
        <taxon>Chordata</taxon>
        <taxon>Craniata</taxon>
        <taxon>Vertebrata</taxon>
        <taxon>Euteleostomi</taxon>
        <taxon>Actinopterygii</taxon>
        <taxon>Neopterygii</taxon>
        <taxon>Teleostei</taxon>
        <taxon>Protacanthopterygii</taxon>
        <taxon>Esociformes</taxon>
        <taxon>Umbridae</taxon>
        <taxon>Umbra</taxon>
    </lineage>
</organism>
<evidence type="ECO:0000313" key="3">
    <source>
        <dbReference type="EMBL" id="KAL1022377.1"/>
    </source>
</evidence>
<sequence length="145" mass="16326">MFLQAPQPGQVPGKAPRRATTVTTSPYELKRERKFVNSWRDEFDWVRYEEGVLFCCVCRGQLNLADNSSSLVKGTSAFRHDTLLSHGISKRHQHCAVAEKAKGLAEHSQTATIQIKLVLASFVTYMMWRGKSSWRNLGKPSTSPS</sequence>
<dbReference type="InterPro" id="IPR006580">
    <property type="entry name" value="Znf_TTF"/>
</dbReference>
<protein>
    <recommendedName>
        <fullName evidence="2">TTF-type domain-containing protein</fullName>
    </recommendedName>
</protein>
<evidence type="ECO:0000256" key="1">
    <source>
        <dbReference type="SAM" id="MobiDB-lite"/>
    </source>
</evidence>
<dbReference type="SMART" id="SM00597">
    <property type="entry name" value="ZnF_TTF"/>
    <property type="match status" value="1"/>
</dbReference>
<evidence type="ECO:0000259" key="2">
    <source>
        <dbReference type="SMART" id="SM00597"/>
    </source>
</evidence>
<feature type="region of interest" description="Disordered" evidence="1">
    <location>
        <begin position="1"/>
        <end position="23"/>
    </location>
</feature>
<name>A0ABD0XPV7_UMBPY</name>
<keyword evidence="4" id="KW-1185">Reference proteome</keyword>
<evidence type="ECO:0000313" key="4">
    <source>
        <dbReference type="Proteomes" id="UP001557470"/>
    </source>
</evidence>
<reference evidence="3 4" key="1">
    <citation type="submission" date="2024-06" db="EMBL/GenBank/DDBJ databases">
        <authorList>
            <person name="Pan Q."/>
            <person name="Wen M."/>
            <person name="Jouanno E."/>
            <person name="Zahm M."/>
            <person name="Klopp C."/>
            <person name="Cabau C."/>
            <person name="Louis A."/>
            <person name="Berthelot C."/>
            <person name="Parey E."/>
            <person name="Roest Crollius H."/>
            <person name="Montfort J."/>
            <person name="Robinson-Rechavi M."/>
            <person name="Bouchez O."/>
            <person name="Lampietro C."/>
            <person name="Lopez Roques C."/>
            <person name="Donnadieu C."/>
            <person name="Postlethwait J."/>
            <person name="Bobe J."/>
            <person name="Verreycken H."/>
            <person name="Guiguen Y."/>
        </authorList>
    </citation>
    <scope>NUCLEOTIDE SEQUENCE [LARGE SCALE GENOMIC DNA]</scope>
    <source>
        <strain evidence="3">Up_M1</strain>
        <tissue evidence="3">Testis</tissue>
    </source>
</reference>
<accession>A0ABD0XPV7</accession>
<feature type="domain" description="TTF-type" evidence="2">
    <location>
        <begin position="31"/>
        <end position="111"/>
    </location>
</feature>
<proteinExistence type="predicted"/>
<dbReference type="EMBL" id="JAGEUA010000001">
    <property type="protein sequence ID" value="KAL1022377.1"/>
    <property type="molecule type" value="Genomic_DNA"/>
</dbReference>
<dbReference type="Proteomes" id="UP001557470">
    <property type="component" value="Unassembled WGS sequence"/>
</dbReference>
<gene>
    <name evidence="3" type="ORF">UPYG_G00026010</name>
</gene>
<dbReference type="AlphaFoldDB" id="A0ABD0XPV7"/>
<comment type="caution">
    <text evidence="3">The sequence shown here is derived from an EMBL/GenBank/DDBJ whole genome shotgun (WGS) entry which is preliminary data.</text>
</comment>